<evidence type="ECO:0000313" key="2">
    <source>
        <dbReference type="EMBL" id="RDD84498.1"/>
    </source>
</evidence>
<dbReference type="EMBL" id="QQBH01000040">
    <property type="protein sequence ID" value="RDD84498.1"/>
    <property type="molecule type" value="Genomic_DNA"/>
</dbReference>
<evidence type="ECO:0000313" key="3">
    <source>
        <dbReference type="Proteomes" id="UP000253742"/>
    </source>
</evidence>
<organism evidence="2 3">
    <name type="scientific">Streptomyces parvulus</name>
    <dbReference type="NCBI Taxonomy" id="146923"/>
    <lineage>
        <taxon>Bacteria</taxon>
        <taxon>Bacillati</taxon>
        <taxon>Actinomycetota</taxon>
        <taxon>Actinomycetes</taxon>
        <taxon>Kitasatosporales</taxon>
        <taxon>Streptomycetaceae</taxon>
        <taxon>Streptomyces</taxon>
    </lineage>
</organism>
<comment type="caution">
    <text evidence="2">The sequence shown here is derived from an EMBL/GenBank/DDBJ whole genome shotgun (WGS) entry which is preliminary data.</text>
</comment>
<gene>
    <name evidence="2" type="ORF">DVZ84_34655</name>
</gene>
<feature type="region of interest" description="Disordered" evidence="1">
    <location>
        <begin position="135"/>
        <end position="184"/>
    </location>
</feature>
<feature type="compositionally biased region" description="Basic and acidic residues" evidence="1">
    <location>
        <begin position="150"/>
        <end position="184"/>
    </location>
</feature>
<name>A0A369UXM5_9ACTN</name>
<accession>A0A369UXM5</accession>
<reference evidence="2 3" key="1">
    <citation type="submission" date="2018-07" db="EMBL/GenBank/DDBJ databases">
        <title>Genome guided investigation of antibiotics producing actinomycetales strain isolated from a Macau mangrove ecosystem.</title>
        <authorList>
            <person name="Hu D."/>
        </authorList>
    </citation>
    <scope>NUCLEOTIDE SEQUENCE [LARGE SCALE GENOMIC DNA]</scope>
    <source>
        <strain evidence="2 3">2297</strain>
    </source>
</reference>
<feature type="compositionally biased region" description="Low complexity" evidence="1">
    <location>
        <begin position="135"/>
        <end position="148"/>
    </location>
</feature>
<sequence>MTTADRWTRTMRERLGLGRLLPLGGARDGAWIAERAAREVLLDAARGVAGVRPGDLRVGLADPEDTGEPAVPQPPGALPPGPLRVTADFTAVVGGVAAGAEPLPAAAGRLRAVLAEAATERLGLTVTDVDLRATGLRATGTGTGTDTDSGPEHDRDRDAGREPREAGPRDEEEAARADAVDRDGDEGRVATAALGVAGVARLAGVLGRPVHLTESPAEGALPRRHVRVELAVAADHRAVEVARRVRSAVSEALPDRPSVSVVVTAVSWPA</sequence>
<dbReference type="RefSeq" id="WP_114533095.1">
    <property type="nucleotide sequence ID" value="NZ_QQBH01000040.1"/>
</dbReference>
<dbReference type="OrthoDB" id="4338350at2"/>
<dbReference type="Proteomes" id="UP000253742">
    <property type="component" value="Unassembled WGS sequence"/>
</dbReference>
<dbReference type="STRING" id="146923.Spa2297_07335"/>
<protein>
    <submittedName>
        <fullName evidence="2">Nucleopolyhedrovirus P10 family protein</fullName>
    </submittedName>
</protein>
<proteinExistence type="predicted"/>
<evidence type="ECO:0000256" key="1">
    <source>
        <dbReference type="SAM" id="MobiDB-lite"/>
    </source>
</evidence>
<dbReference type="AlphaFoldDB" id="A0A369UXM5"/>